<sequence length="483" mass="56353">MFSSPRGLHAKWKRKRNHVTIPSFFERFFKIWTSGYLSMFRGFHGMTPENKKSILQQHKTSANGRIKSSIVTKAIAPNAPSEIFRKDEIISHDAPTSDPMISKLSGRELKKMINKELSDHGLGSLNMMNAGVGGELKMRILEKLLAVSTNVDRIHSRPNYDKDWNDLSEELKAECMKWMSFRTRLRLRQTSKTEKQLVDSVPINFKFVKVDQNARYCYEKCIELSFQDNVNQETYLKYKDPSDFMKDGAPLLAYILKHGKIDEFDYEISDELSCMTLELLERKNIKFCIRKFSHIDINNFKETLFILANCDETLEEIVFDPENGEEEDFKRLFMLPAFNKAKFVRMWTLKHPWVALATLERYIHTDAEIGTEFEFNADKMTIVDLVIKYFEDRIVYQNGDFLMKIGMNVADRAILIDHEYTDSFSEVTFYFTVVSADSVRRVERIRADSSSSDDLIPDFKRIFKESSDDEIYKPDVSNVSNRN</sequence>
<organism evidence="2 3">
    <name type="scientific">Caenorhabditis briggsae</name>
    <dbReference type="NCBI Taxonomy" id="6238"/>
    <lineage>
        <taxon>Eukaryota</taxon>
        <taxon>Metazoa</taxon>
        <taxon>Ecdysozoa</taxon>
        <taxon>Nematoda</taxon>
        <taxon>Chromadorea</taxon>
        <taxon>Rhabditida</taxon>
        <taxon>Rhabditina</taxon>
        <taxon>Rhabditomorpha</taxon>
        <taxon>Rhabditoidea</taxon>
        <taxon>Rhabditidae</taxon>
        <taxon>Peloderinae</taxon>
        <taxon>Caenorhabditis</taxon>
    </lineage>
</organism>
<dbReference type="PANTHER" id="PTHR31006:SF3">
    <property type="entry name" value="F-BOX DOMAIN-CONTAINING PROTEIN-RELATED"/>
    <property type="match status" value="1"/>
</dbReference>
<dbReference type="Proteomes" id="UP000827892">
    <property type="component" value="Chromosome X"/>
</dbReference>
<dbReference type="Pfam" id="PF00646">
    <property type="entry name" value="F-box"/>
    <property type="match status" value="1"/>
</dbReference>
<dbReference type="AlphaFoldDB" id="A0AAE8ZRK7"/>
<dbReference type="EMBL" id="CP090896">
    <property type="protein sequence ID" value="ULT79875.1"/>
    <property type="molecule type" value="Genomic_DNA"/>
</dbReference>
<reference evidence="2 3" key="1">
    <citation type="submission" date="2022-05" db="EMBL/GenBank/DDBJ databases">
        <title>Chromosome-level reference genomes for two strains of Caenorhabditis briggsae: an improved platform for comparative genomics.</title>
        <authorList>
            <person name="Stevens L."/>
            <person name="Andersen E.C."/>
        </authorList>
    </citation>
    <scope>NUCLEOTIDE SEQUENCE [LARGE SCALE GENOMIC DNA]</scope>
    <source>
        <strain evidence="2">QX1410_ONT</strain>
        <tissue evidence="2">Whole-organism</tissue>
    </source>
</reference>
<protein>
    <recommendedName>
        <fullName evidence="1">F-box domain-containing protein</fullName>
    </recommendedName>
</protein>
<name>A0AAE8ZRK7_CAEBR</name>
<dbReference type="PANTHER" id="PTHR31006">
    <property type="entry name" value="F-BOX DOMAIN-CONTAINING PROTEIN-RELATED-RELATED"/>
    <property type="match status" value="1"/>
</dbReference>
<evidence type="ECO:0000313" key="2">
    <source>
        <dbReference type="EMBL" id="ULT79875.1"/>
    </source>
</evidence>
<proteinExistence type="predicted"/>
<dbReference type="InterPro" id="IPR001810">
    <property type="entry name" value="F-box_dom"/>
</dbReference>
<dbReference type="InterPro" id="IPR042317">
    <property type="entry name" value="She-1-like"/>
</dbReference>
<evidence type="ECO:0000259" key="1">
    <source>
        <dbReference type="SMART" id="SM00256"/>
    </source>
</evidence>
<dbReference type="SMART" id="SM00256">
    <property type="entry name" value="FBOX"/>
    <property type="match status" value="1"/>
</dbReference>
<feature type="domain" description="F-box" evidence="1">
    <location>
        <begin position="167"/>
        <end position="207"/>
    </location>
</feature>
<evidence type="ECO:0000313" key="3">
    <source>
        <dbReference type="Proteomes" id="UP000827892"/>
    </source>
</evidence>
<accession>A0AAE8ZRK7</accession>
<gene>
    <name evidence="2" type="ORF">L3Y34_010455</name>
</gene>